<evidence type="ECO:0000256" key="2">
    <source>
        <dbReference type="ARBA" id="ARBA00006555"/>
    </source>
</evidence>
<evidence type="ECO:0000256" key="5">
    <source>
        <dbReference type="ARBA" id="ARBA00022519"/>
    </source>
</evidence>
<comment type="caution">
    <text evidence="12">The sequence shown here is derived from an EMBL/GenBank/DDBJ whole genome shotgun (WGS) entry which is preliminary data.</text>
</comment>
<evidence type="ECO:0000256" key="3">
    <source>
        <dbReference type="ARBA" id="ARBA00022448"/>
    </source>
</evidence>
<dbReference type="RefSeq" id="WP_176898036.1">
    <property type="nucleotide sequence ID" value="NZ_JABKAV010000006.1"/>
</dbReference>
<evidence type="ECO:0000256" key="9">
    <source>
        <dbReference type="ARBA" id="ARBA00023136"/>
    </source>
</evidence>
<keyword evidence="10" id="KW-0732">Signal</keyword>
<protein>
    <submittedName>
        <fullName evidence="12">TonB family protein</fullName>
    </submittedName>
</protein>
<accession>A0ABX2Q1P6</accession>
<dbReference type="Gene3D" id="3.30.1150.10">
    <property type="match status" value="1"/>
</dbReference>
<feature type="signal peptide" evidence="10">
    <location>
        <begin position="1"/>
        <end position="19"/>
    </location>
</feature>
<dbReference type="InterPro" id="IPR037682">
    <property type="entry name" value="TonB_C"/>
</dbReference>
<evidence type="ECO:0000256" key="10">
    <source>
        <dbReference type="SAM" id="SignalP"/>
    </source>
</evidence>
<dbReference type="PANTHER" id="PTHR33446:SF2">
    <property type="entry name" value="PROTEIN TONB"/>
    <property type="match status" value="1"/>
</dbReference>
<reference evidence="12 13" key="1">
    <citation type="submission" date="2020-05" db="EMBL/GenBank/DDBJ databases">
        <title>Hymenobacter terrestris sp. nov. and Hymenobacter lapidiphilus sp. nov., isolated from regoliths in Antarctica.</title>
        <authorList>
            <person name="Sedlacek I."/>
            <person name="Pantucek R."/>
            <person name="Zeman M."/>
            <person name="Holochova P."/>
            <person name="Kralova S."/>
            <person name="Stankova E."/>
            <person name="Sedo O."/>
            <person name="Micenkova L."/>
            <person name="Svec P."/>
            <person name="Gupta V."/>
            <person name="Sood U."/>
            <person name="Korpole U.S."/>
            <person name="Lal R."/>
        </authorList>
    </citation>
    <scope>NUCLEOTIDE SEQUENCE [LARGE SCALE GENOMIC DNA]</scope>
    <source>
        <strain evidence="12 13">P5252</strain>
    </source>
</reference>
<dbReference type="Proteomes" id="UP000626554">
    <property type="component" value="Unassembled WGS sequence"/>
</dbReference>
<dbReference type="NCBIfam" id="TIGR01352">
    <property type="entry name" value="tonB_Cterm"/>
    <property type="match status" value="1"/>
</dbReference>
<keyword evidence="5" id="KW-0997">Cell inner membrane</keyword>
<evidence type="ECO:0000313" key="12">
    <source>
        <dbReference type="EMBL" id="NVO83956.1"/>
    </source>
</evidence>
<gene>
    <name evidence="12" type="ORF">HW556_03590</name>
</gene>
<keyword evidence="4" id="KW-1003">Cell membrane</keyword>
<comment type="subcellular location">
    <subcellularLocation>
        <location evidence="1">Cell inner membrane</location>
        <topology evidence="1">Single-pass membrane protein</topology>
        <orientation evidence="1">Periplasmic side</orientation>
    </subcellularLocation>
</comment>
<evidence type="ECO:0000256" key="4">
    <source>
        <dbReference type="ARBA" id="ARBA00022475"/>
    </source>
</evidence>
<dbReference type="InterPro" id="IPR006260">
    <property type="entry name" value="TonB/TolA_C"/>
</dbReference>
<dbReference type="Pfam" id="PF03544">
    <property type="entry name" value="TonB_C"/>
    <property type="match status" value="1"/>
</dbReference>
<dbReference type="SUPFAM" id="SSF74653">
    <property type="entry name" value="TolA/TonB C-terminal domain"/>
    <property type="match status" value="1"/>
</dbReference>
<sequence length="165" mass="18382">MTARFLMCMLLLSSLSAAAQVVEPYRVPQAAIDVTDLESDYAQSPSRNSHHIGEYAEQMPTFAGGLEGLLCFLYRHNRFAAPSAAYPAGRVFVRFLIDEGGRVRDARLLKPLHPELDAEALRLVRLLSGHFTPGYNNKRPVAVPFSMPVQFPAVVPDKKQLKRCQ</sequence>
<dbReference type="EMBL" id="JABKAV010000006">
    <property type="protein sequence ID" value="NVO83956.1"/>
    <property type="molecule type" value="Genomic_DNA"/>
</dbReference>
<feature type="domain" description="TonB C-terminal" evidence="11">
    <location>
        <begin position="89"/>
        <end position="151"/>
    </location>
</feature>
<keyword evidence="9" id="KW-0472">Membrane</keyword>
<evidence type="ECO:0000256" key="8">
    <source>
        <dbReference type="ARBA" id="ARBA00022989"/>
    </source>
</evidence>
<keyword evidence="8" id="KW-1133">Transmembrane helix</keyword>
<keyword evidence="13" id="KW-1185">Reference proteome</keyword>
<dbReference type="PANTHER" id="PTHR33446">
    <property type="entry name" value="PROTEIN TONB-RELATED"/>
    <property type="match status" value="1"/>
</dbReference>
<proteinExistence type="inferred from homology"/>
<evidence type="ECO:0000259" key="11">
    <source>
        <dbReference type="Pfam" id="PF03544"/>
    </source>
</evidence>
<evidence type="ECO:0000256" key="1">
    <source>
        <dbReference type="ARBA" id="ARBA00004383"/>
    </source>
</evidence>
<keyword evidence="6" id="KW-0812">Transmembrane</keyword>
<organism evidence="12 13">
    <name type="scientific">Hymenobacter terrestris</name>
    <dbReference type="NCBI Taxonomy" id="2748310"/>
    <lineage>
        <taxon>Bacteria</taxon>
        <taxon>Pseudomonadati</taxon>
        <taxon>Bacteroidota</taxon>
        <taxon>Cytophagia</taxon>
        <taxon>Cytophagales</taxon>
        <taxon>Hymenobacteraceae</taxon>
        <taxon>Hymenobacter</taxon>
    </lineage>
</organism>
<feature type="chain" id="PRO_5046915586" evidence="10">
    <location>
        <begin position="20"/>
        <end position="165"/>
    </location>
</feature>
<comment type="similarity">
    <text evidence="2">Belongs to the TonB family.</text>
</comment>
<evidence type="ECO:0000313" key="13">
    <source>
        <dbReference type="Proteomes" id="UP000626554"/>
    </source>
</evidence>
<name>A0ABX2Q1P6_9BACT</name>
<evidence type="ECO:0000256" key="6">
    <source>
        <dbReference type="ARBA" id="ARBA00022692"/>
    </source>
</evidence>
<keyword evidence="7" id="KW-0653">Protein transport</keyword>
<evidence type="ECO:0000256" key="7">
    <source>
        <dbReference type="ARBA" id="ARBA00022927"/>
    </source>
</evidence>
<dbReference type="InterPro" id="IPR051045">
    <property type="entry name" value="TonB-dependent_transducer"/>
</dbReference>
<keyword evidence="3" id="KW-0813">Transport</keyword>